<feature type="region of interest" description="Disordered" evidence="1">
    <location>
        <begin position="34"/>
        <end position="68"/>
    </location>
</feature>
<keyword evidence="3" id="KW-1185">Reference proteome</keyword>
<dbReference type="Proteomes" id="UP001148018">
    <property type="component" value="Unassembled WGS sequence"/>
</dbReference>
<gene>
    <name evidence="2" type="ORF">NHX12_025820</name>
</gene>
<proteinExistence type="predicted"/>
<evidence type="ECO:0000313" key="3">
    <source>
        <dbReference type="Proteomes" id="UP001148018"/>
    </source>
</evidence>
<reference evidence="2" key="1">
    <citation type="submission" date="2022-07" db="EMBL/GenBank/DDBJ databases">
        <title>Chromosome-level genome of Muraenolepis orangiensis.</title>
        <authorList>
            <person name="Kim J."/>
        </authorList>
    </citation>
    <scope>NUCLEOTIDE SEQUENCE</scope>
    <source>
        <strain evidence="2">KU_S4_2022</strain>
        <tissue evidence="2">Muscle</tissue>
    </source>
</reference>
<protein>
    <submittedName>
        <fullName evidence="2">Uncharacterized protein</fullName>
    </submittedName>
</protein>
<accession>A0A9Q0EGE3</accession>
<organism evidence="2 3">
    <name type="scientific">Muraenolepis orangiensis</name>
    <name type="common">Patagonian moray cod</name>
    <dbReference type="NCBI Taxonomy" id="630683"/>
    <lineage>
        <taxon>Eukaryota</taxon>
        <taxon>Metazoa</taxon>
        <taxon>Chordata</taxon>
        <taxon>Craniata</taxon>
        <taxon>Vertebrata</taxon>
        <taxon>Euteleostomi</taxon>
        <taxon>Actinopterygii</taxon>
        <taxon>Neopterygii</taxon>
        <taxon>Teleostei</taxon>
        <taxon>Neoteleostei</taxon>
        <taxon>Acanthomorphata</taxon>
        <taxon>Zeiogadaria</taxon>
        <taxon>Gadariae</taxon>
        <taxon>Gadiformes</taxon>
        <taxon>Muraenolepidoidei</taxon>
        <taxon>Muraenolepididae</taxon>
        <taxon>Muraenolepis</taxon>
    </lineage>
</organism>
<name>A0A9Q0EGE3_9TELE</name>
<comment type="caution">
    <text evidence="2">The sequence shown here is derived from an EMBL/GenBank/DDBJ whole genome shotgun (WGS) entry which is preliminary data.</text>
</comment>
<sequence length="84" mass="9084">MKRLFRKLSVAVVVLVWLGALAYLLVLSRKKLPEPGALSGGDTHRSQRLGCPVSAGTRGQRVGRVHSGRQHGDALLVLMMNQPA</sequence>
<dbReference type="EMBL" id="JANIIK010000042">
    <property type="protein sequence ID" value="KAJ3606299.1"/>
    <property type="molecule type" value="Genomic_DNA"/>
</dbReference>
<dbReference type="AlphaFoldDB" id="A0A9Q0EGE3"/>
<evidence type="ECO:0000313" key="2">
    <source>
        <dbReference type="EMBL" id="KAJ3606299.1"/>
    </source>
</evidence>
<evidence type="ECO:0000256" key="1">
    <source>
        <dbReference type="SAM" id="MobiDB-lite"/>
    </source>
</evidence>